<dbReference type="PIRSF" id="PIRSF006787">
    <property type="entry name" value="Hydrgn_mat_HoxX"/>
    <property type="match status" value="1"/>
</dbReference>
<comment type="caution">
    <text evidence="2">The sequence shown here is derived from an EMBL/GenBank/DDBJ whole genome shotgun (WGS) entry which is preliminary data.</text>
</comment>
<accession>A0ABX1BYE5</accession>
<dbReference type="SUPFAM" id="SSF53328">
    <property type="entry name" value="Formyltransferase"/>
    <property type="match status" value="1"/>
</dbReference>
<dbReference type="InterPro" id="IPR005793">
    <property type="entry name" value="Formyl_trans_C"/>
</dbReference>
<dbReference type="InterPro" id="IPR029045">
    <property type="entry name" value="ClpP/crotonase-like_dom_sf"/>
</dbReference>
<dbReference type="PANTHER" id="PTHR43388:SF1">
    <property type="entry name" value="HYDROGENASE MATURATION FACTOR HOXX"/>
    <property type="match status" value="1"/>
</dbReference>
<dbReference type="InterPro" id="IPR009188">
    <property type="entry name" value="NiFe-hyd_mat_HypX/HoxX"/>
</dbReference>
<keyword evidence="3" id="KW-1185">Reference proteome</keyword>
<dbReference type="CDD" id="cd06558">
    <property type="entry name" value="crotonase-like"/>
    <property type="match status" value="1"/>
</dbReference>
<feature type="domain" description="Formyl transferase C-terminal" evidence="1">
    <location>
        <begin position="173"/>
        <end position="255"/>
    </location>
</feature>
<dbReference type="InterPro" id="IPR036477">
    <property type="entry name" value="Formyl_transf_N_sf"/>
</dbReference>
<reference evidence="2 3" key="1">
    <citation type="submission" date="2020-03" db="EMBL/GenBank/DDBJ databases">
        <title>WGS of actinomycetes isolated from Thailand.</title>
        <authorList>
            <person name="Thawai C."/>
        </authorList>
    </citation>
    <scope>NUCLEOTIDE SEQUENCE [LARGE SCALE GENOMIC DNA]</scope>
    <source>
        <strain evidence="2 3">PLAI 1-29</strain>
    </source>
</reference>
<dbReference type="Pfam" id="PF02911">
    <property type="entry name" value="Formyl_trans_C"/>
    <property type="match status" value="1"/>
</dbReference>
<dbReference type="RefSeq" id="WP_168100938.1">
    <property type="nucleotide sequence ID" value="NZ_JAATEN010000004.1"/>
</dbReference>
<gene>
    <name evidence="2" type="ORF">HCK00_07270</name>
</gene>
<sequence>MKVLLVSSAFNSLTQRLFTELREGGHTVERLTTADGDDAVRRAVRGSAPELVLASDPAPPLPEDVRTAHRCLAVHPAPPGDRGPSPLDWALREGADRWGVTVLEASREPGAGDVWASVACEVPPAGKGDFLRGEIADAAAEAVLLAVGRVASGTYRPVPQSALEARSVRRPLLSQELRRVDWERDSTATVLAKLRGADSSPGVLDDLLGGEWYLHGGHPEDRLAGRPGQLLATRAGAICRATADGAVWIPELRPRRRPGAPSAVRLPATLALGGLLPDLPEVHAPLRLPAQRRTWTDIQYAERGPVGHLRFSFPGGAMSTSHCRRLLAAYRFARNRPTSVIVLGGARDFFSTGIHLHAIEGADDPAKESWANTTALNDLVEAVLTTTDRLVVAALGGHAAAGGAMLALAADEVWCRSGSLFNPHYRATGLYGSALWTYVLPRRAGKERAATLAEEGMPVGAAEARRTGLADRVVDCAPREFGGEVVRMAAELAGDPGLGARIAEKKPARERAEEIRPLRAYREEEQERMRRAFFNESDPYHARRAAFVRSGWAPLTPAGRTELPAPPVKDMTWA</sequence>
<evidence type="ECO:0000259" key="1">
    <source>
        <dbReference type="Pfam" id="PF02911"/>
    </source>
</evidence>
<dbReference type="SUPFAM" id="SSF50486">
    <property type="entry name" value="FMT C-terminal domain-like"/>
    <property type="match status" value="1"/>
</dbReference>
<dbReference type="InterPro" id="IPR011034">
    <property type="entry name" value="Formyl_transferase-like_C_sf"/>
</dbReference>
<dbReference type="SUPFAM" id="SSF52096">
    <property type="entry name" value="ClpP/crotonase"/>
    <property type="match status" value="1"/>
</dbReference>
<dbReference type="Gene3D" id="3.90.226.10">
    <property type="entry name" value="2-enoyl-CoA Hydratase, Chain A, domain 1"/>
    <property type="match status" value="1"/>
</dbReference>
<evidence type="ECO:0000313" key="2">
    <source>
        <dbReference type="EMBL" id="NJQ00339.1"/>
    </source>
</evidence>
<dbReference type="Proteomes" id="UP000695264">
    <property type="component" value="Unassembled WGS sequence"/>
</dbReference>
<dbReference type="PANTHER" id="PTHR43388">
    <property type="entry name" value="HYDROGENASE MATURATION FACTOR HOXX"/>
    <property type="match status" value="1"/>
</dbReference>
<proteinExistence type="predicted"/>
<name>A0ABX1BYE5_9ACTN</name>
<dbReference type="EMBL" id="JAATEN010000004">
    <property type="protein sequence ID" value="NJQ00339.1"/>
    <property type="molecule type" value="Genomic_DNA"/>
</dbReference>
<evidence type="ECO:0000313" key="3">
    <source>
        <dbReference type="Proteomes" id="UP000695264"/>
    </source>
</evidence>
<dbReference type="Gene3D" id="3.40.50.12230">
    <property type="match status" value="1"/>
</dbReference>
<dbReference type="Pfam" id="PF00378">
    <property type="entry name" value="ECH_1"/>
    <property type="match status" value="1"/>
</dbReference>
<dbReference type="InterPro" id="IPR047180">
    <property type="entry name" value="HoxX-like"/>
</dbReference>
<dbReference type="InterPro" id="IPR001753">
    <property type="entry name" value="Enoyl-CoA_hydra/iso"/>
</dbReference>
<protein>
    <submittedName>
        <fullName evidence="2">Hydrogenase maturation protein</fullName>
    </submittedName>
</protein>
<organism evidence="2 3">
    <name type="scientific">Streptomyces zingiberis</name>
    <dbReference type="NCBI Taxonomy" id="2053010"/>
    <lineage>
        <taxon>Bacteria</taxon>
        <taxon>Bacillati</taxon>
        <taxon>Actinomycetota</taxon>
        <taxon>Actinomycetes</taxon>
        <taxon>Kitasatosporales</taxon>
        <taxon>Streptomycetaceae</taxon>
        <taxon>Streptomyces</taxon>
    </lineage>
</organism>
<dbReference type="CDD" id="cd08701">
    <property type="entry name" value="FMT_C_HypX"/>
    <property type="match status" value="1"/>
</dbReference>